<feature type="domain" description="CYTH" evidence="1">
    <location>
        <begin position="48"/>
        <end position="248"/>
    </location>
</feature>
<dbReference type="CDD" id="cd07756">
    <property type="entry name" value="CYTH-like_Pase_CHAD"/>
    <property type="match status" value="1"/>
</dbReference>
<dbReference type="GO" id="GO:0046872">
    <property type="term" value="F:metal ion binding"/>
    <property type="evidence" value="ECO:0007669"/>
    <property type="project" value="TreeGrafter"/>
</dbReference>
<dbReference type="GO" id="GO:0050355">
    <property type="term" value="F:inorganic triphosphate phosphatase activity"/>
    <property type="evidence" value="ECO:0007669"/>
    <property type="project" value="InterPro"/>
</dbReference>
<dbReference type="AlphaFoldDB" id="A0A640W7D1"/>
<gene>
    <name evidence="2" type="ORF">F0A16_19220</name>
</gene>
<organism evidence="2 3">
    <name type="scientific">Salinicola corii</name>
    <dbReference type="NCBI Taxonomy" id="2606937"/>
    <lineage>
        <taxon>Bacteria</taxon>
        <taxon>Pseudomonadati</taxon>
        <taxon>Pseudomonadota</taxon>
        <taxon>Gammaproteobacteria</taxon>
        <taxon>Oceanospirillales</taxon>
        <taxon>Halomonadaceae</taxon>
        <taxon>Salinicola</taxon>
    </lineage>
</organism>
<dbReference type="InterPro" id="IPR023577">
    <property type="entry name" value="CYTH_domain"/>
</dbReference>
<sequence>MIASGCVMKNSCYAPRPGCRANDLAAGPGGAISDRATNDRPTPGSCMSDEIELKLALSSEGPALLIDHPLLQTLTSRMVSLGNQYYDTADSALRSRRVALRVRRQGEQRLQTLKSAAESHGGLSSRGEWEWSLDGVECNAAGLDVKGLRALEHPALSGLALETLHPVFTTDFERRLWRYRNDDCDIEIALDQGGIHVGAATLPICELELELKRGDPACLWTLAEALCAPTGFADEALPARPANHSKASRASCLASGWPEPAAPGATSVDTLIDAIDIWQDSQDPAWLANAEAQCEQLVQRWTIDNDASCREAGERILVNLRRGIVPWRSRDWLGLRQRAG</sequence>
<keyword evidence="3" id="KW-1185">Reference proteome</keyword>
<dbReference type="EMBL" id="VTPX01000016">
    <property type="protein sequence ID" value="KAA0015828.1"/>
    <property type="molecule type" value="Genomic_DNA"/>
</dbReference>
<dbReference type="Pfam" id="PF01928">
    <property type="entry name" value="CYTH"/>
    <property type="match status" value="1"/>
</dbReference>
<dbReference type="SUPFAM" id="SSF55154">
    <property type="entry name" value="CYTH-like phosphatases"/>
    <property type="match status" value="1"/>
</dbReference>
<protein>
    <submittedName>
        <fullName evidence="2">CYTH domain-containing protein</fullName>
    </submittedName>
</protein>
<proteinExistence type="predicted"/>
<evidence type="ECO:0000313" key="3">
    <source>
        <dbReference type="Proteomes" id="UP000466024"/>
    </source>
</evidence>
<name>A0A640W7D1_9GAMM</name>
<accession>A0A640W7D1</accession>
<reference evidence="2 3" key="1">
    <citation type="submission" date="2019-08" db="EMBL/GenBank/DDBJ databases">
        <title>Bioinformatics analysis of the strain L3 and L5.</title>
        <authorList>
            <person name="Li X."/>
        </authorList>
    </citation>
    <scope>NUCLEOTIDE SEQUENCE [LARGE SCALE GENOMIC DNA]</scope>
    <source>
        <strain evidence="2 3">L3</strain>
    </source>
</reference>
<comment type="caution">
    <text evidence="2">The sequence shown here is derived from an EMBL/GenBank/DDBJ whole genome shotgun (WGS) entry which is preliminary data.</text>
</comment>
<dbReference type="InterPro" id="IPR039013">
    <property type="entry name" value="YgiF"/>
</dbReference>
<dbReference type="Proteomes" id="UP000466024">
    <property type="component" value="Unassembled WGS sequence"/>
</dbReference>
<dbReference type="Gene3D" id="2.40.320.10">
    <property type="entry name" value="Hypothetical Protein Pfu-838710-001"/>
    <property type="match status" value="1"/>
</dbReference>
<dbReference type="SMART" id="SM01118">
    <property type="entry name" value="CYTH"/>
    <property type="match status" value="1"/>
</dbReference>
<dbReference type="PANTHER" id="PTHR39569">
    <property type="entry name" value="INORGANIC TRIPHOSPHATASE"/>
    <property type="match status" value="1"/>
</dbReference>
<dbReference type="PROSITE" id="PS51707">
    <property type="entry name" value="CYTH"/>
    <property type="match status" value="1"/>
</dbReference>
<dbReference type="PANTHER" id="PTHR39569:SF1">
    <property type="entry name" value="INORGANIC TRIPHOSPHATASE"/>
    <property type="match status" value="1"/>
</dbReference>
<dbReference type="InterPro" id="IPR033469">
    <property type="entry name" value="CYTH-like_dom_sf"/>
</dbReference>
<evidence type="ECO:0000313" key="2">
    <source>
        <dbReference type="EMBL" id="KAA0015828.1"/>
    </source>
</evidence>
<evidence type="ECO:0000259" key="1">
    <source>
        <dbReference type="PROSITE" id="PS51707"/>
    </source>
</evidence>